<comment type="caution">
    <text evidence="1">The sequence shown here is derived from an EMBL/GenBank/DDBJ whole genome shotgun (WGS) entry which is preliminary data.</text>
</comment>
<dbReference type="EMBL" id="ACOU01000002">
    <property type="protein sequence ID" value="EKX73586.1"/>
    <property type="molecule type" value="Genomic_DNA"/>
</dbReference>
<organism evidence="1 2">
    <name type="scientific">Theileria equi strain WA</name>
    <dbReference type="NCBI Taxonomy" id="1537102"/>
    <lineage>
        <taxon>Eukaryota</taxon>
        <taxon>Sar</taxon>
        <taxon>Alveolata</taxon>
        <taxon>Apicomplexa</taxon>
        <taxon>Aconoidasida</taxon>
        <taxon>Piroplasmida</taxon>
        <taxon>Theileriidae</taxon>
        <taxon>Theileria</taxon>
    </lineage>
</organism>
<dbReference type="GeneID" id="15806509"/>
<name>L1LE12_THEEQ</name>
<dbReference type="KEGG" id="beq:BEWA_036220"/>
<proteinExistence type="predicted"/>
<evidence type="ECO:0000313" key="1">
    <source>
        <dbReference type="EMBL" id="EKX73586.1"/>
    </source>
</evidence>
<gene>
    <name evidence="1" type="ORF">BEWA_036220</name>
</gene>
<dbReference type="Proteomes" id="UP000031512">
    <property type="component" value="Unassembled WGS sequence"/>
</dbReference>
<sequence length="58" mass="6350">MDDSKAVLVSKWVNTAQDAKETAKERATVDVEEANVILANVKILTANAVKRGKVLIHF</sequence>
<dbReference type="VEuPathDB" id="PiroplasmaDB:BEWA_036220"/>
<accession>L1LE12</accession>
<evidence type="ECO:0000313" key="2">
    <source>
        <dbReference type="Proteomes" id="UP000031512"/>
    </source>
</evidence>
<keyword evidence="2" id="KW-1185">Reference proteome</keyword>
<dbReference type="AlphaFoldDB" id="L1LE12"/>
<protein>
    <submittedName>
        <fullName evidence="1">Uncharacterized protein</fullName>
    </submittedName>
</protein>
<reference evidence="1 2" key="1">
    <citation type="journal article" date="2012" name="BMC Genomics">
        <title>Comparative genomic analysis and phylogenetic position of Theileria equi.</title>
        <authorList>
            <person name="Kappmeyer L.S."/>
            <person name="Thiagarajan M."/>
            <person name="Herndon D.R."/>
            <person name="Ramsay J.D."/>
            <person name="Caler E."/>
            <person name="Djikeng A."/>
            <person name="Gillespie J.J."/>
            <person name="Lau A.O."/>
            <person name="Roalson E.H."/>
            <person name="Silva J.C."/>
            <person name="Silva M.G."/>
            <person name="Suarez C.E."/>
            <person name="Ueti M.W."/>
            <person name="Nene V.M."/>
            <person name="Mealey R.H."/>
            <person name="Knowles D.P."/>
            <person name="Brayton K.A."/>
        </authorList>
    </citation>
    <scope>NUCLEOTIDE SEQUENCE [LARGE SCALE GENOMIC DNA]</scope>
    <source>
        <strain evidence="1 2">WA</strain>
    </source>
</reference>
<dbReference type="RefSeq" id="XP_004833038.1">
    <property type="nucleotide sequence ID" value="XM_004832981.1"/>
</dbReference>